<sequence length="56" mass="6032">MAVVHLNNSAKAESSVRVSGIDAKKVSAILIDETKKITKGNLNFLKSVTASLKNYK</sequence>
<gene>
    <name evidence="1" type="ORF">ADFLV_1348</name>
</gene>
<evidence type="ECO:0000313" key="1">
    <source>
        <dbReference type="EMBL" id="QKF77379.1"/>
    </source>
</evidence>
<keyword evidence="2" id="KW-1185">Reference proteome</keyword>
<name>A0AAE7BGK2_9BACT</name>
<dbReference type="Proteomes" id="UP000503313">
    <property type="component" value="Chromosome"/>
</dbReference>
<dbReference type="KEGG" id="adz:ADFLV_1348"/>
<accession>A0AAE7BGK2</accession>
<reference evidence="1 2" key="1">
    <citation type="submission" date="2020-05" db="EMBL/GenBank/DDBJ databases">
        <title>Complete genome sequencing of Campylobacter and Arcobacter type strains.</title>
        <authorList>
            <person name="Miller W.G."/>
            <person name="Yee E."/>
        </authorList>
    </citation>
    <scope>NUCLEOTIDE SEQUENCE [LARGE SCALE GENOMIC DNA]</scope>
    <source>
        <strain evidence="1 2">LMG 25694</strain>
    </source>
</reference>
<dbReference type="AlphaFoldDB" id="A0AAE7BGK2"/>
<protein>
    <submittedName>
        <fullName evidence="1">Uncharacterized protein</fullName>
    </submittedName>
</protein>
<organism evidence="1 2">
    <name type="scientific">Arcobacter defluvii</name>
    <dbReference type="NCBI Taxonomy" id="873191"/>
    <lineage>
        <taxon>Bacteria</taxon>
        <taxon>Pseudomonadati</taxon>
        <taxon>Campylobacterota</taxon>
        <taxon>Epsilonproteobacteria</taxon>
        <taxon>Campylobacterales</taxon>
        <taxon>Arcobacteraceae</taxon>
        <taxon>Arcobacter</taxon>
    </lineage>
</organism>
<dbReference type="EMBL" id="CP053835">
    <property type="protein sequence ID" value="QKF77379.1"/>
    <property type="molecule type" value="Genomic_DNA"/>
</dbReference>
<proteinExistence type="predicted"/>
<dbReference type="RefSeq" id="WP_164968554.1">
    <property type="nucleotide sequence ID" value="NZ_CP053835.1"/>
</dbReference>
<evidence type="ECO:0000313" key="2">
    <source>
        <dbReference type="Proteomes" id="UP000503313"/>
    </source>
</evidence>